<keyword evidence="2" id="KW-1185">Reference proteome</keyword>
<sequence length="94" mass="10538">MGTMCAIASFRAATTCRPSWPMRRSRWSRGGKRLEPAAEGRQAVGVLPEWVAYSCFEDASHENRSSLRSLPPLFSSVNSNTRNIHLYCSDPYIS</sequence>
<dbReference type="AlphaFoldDB" id="A0A840Y7H0"/>
<accession>A0A840Y7H0</accession>
<name>A0A840Y7H0_9PROT</name>
<evidence type="ECO:0000313" key="2">
    <source>
        <dbReference type="Proteomes" id="UP000580654"/>
    </source>
</evidence>
<dbReference type="Proteomes" id="UP000580654">
    <property type="component" value="Unassembled WGS sequence"/>
</dbReference>
<organism evidence="1 2">
    <name type="scientific">Muricoccus pecuniae</name>
    <dbReference type="NCBI Taxonomy" id="693023"/>
    <lineage>
        <taxon>Bacteria</taxon>
        <taxon>Pseudomonadati</taxon>
        <taxon>Pseudomonadota</taxon>
        <taxon>Alphaproteobacteria</taxon>
        <taxon>Acetobacterales</taxon>
        <taxon>Roseomonadaceae</taxon>
        <taxon>Muricoccus</taxon>
    </lineage>
</organism>
<reference evidence="1 2" key="1">
    <citation type="submission" date="2020-08" db="EMBL/GenBank/DDBJ databases">
        <title>Genomic Encyclopedia of Type Strains, Phase IV (KMG-IV): sequencing the most valuable type-strain genomes for metagenomic binning, comparative biology and taxonomic classification.</title>
        <authorList>
            <person name="Goeker M."/>
        </authorList>
    </citation>
    <scope>NUCLEOTIDE SEQUENCE [LARGE SCALE GENOMIC DNA]</scope>
    <source>
        <strain evidence="1 2">DSM 25622</strain>
    </source>
</reference>
<comment type="caution">
    <text evidence="1">The sequence shown here is derived from an EMBL/GenBank/DDBJ whole genome shotgun (WGS) entry which is preliminary data.</text>
</comment>
<proteinExistence type="predicted"/>
<gene>
    <name evidence="1" type="ORF">FHS87_002761</name>
</gene>
<dbReference type="EMBL" id="JACIJD010000012">
    <property type="protein sequence ID" value="MBB5694709.1"/>
    <property type="molecule type" value="Genomic_DNA"/>
</dbReference>
<evidence type="ECO:0000313" key="1">
    <source>
        <dbReference type="EMBL" id="MBB5694709.1"/>
    </source>
</evidence>
<protein>
    <submittedName>
        <fullName evidence="1">Uncharacterized protein</fullName>
    </submittedName>
</protein>